<sequence length="390" mass="44450">MKFNSIIYFLILAILVLSFGIVYQIILSATIDENSEKFNKRHQFRRKWFINILKPDHKTIGYSIVLGLCIAILGMSIAVFAQQLIDKILPSGDTNMLIISIVIVSVLLLIKVYFTTLRDHFLISQSKNLNNRIIDRFYSSLLSLPKPFFDTQKIGELVARFNDTQRIQNVIKVVIGNVVTHTLVSIVSLGFLFYYSWQIGLIASISLPFYFLLIYGFNTKIIKAQKEIMRSSTDTESNYISSIQNISSIKSTNKQSVFQKMNQRIYGNFQDKVFLLGKINVRLSLFSSVFGVLFLMGVLIYTSLQVFDQTMLIGELTAVLCIASSLLPSVASLALVAIPVNEAQVALDRMHELIALEKEEKERKEKEEELEKIPLTKFETFQMNEVSEHV</sequence>
<feature type="transmembrane region" description="Helical" evidence="6">
    <location>
        <begin position="199"/>
        <end position="217"/>
    </location>
</feature>
<evidence type="ECO:0000256" key="3">
    <source>
        <dbReference type="ARBA" id="ARBA00022989"/>
    </source>
</evidence>
<evidence type="ECO:0000256" key="5">
    <source>
        <dbReference type="SAM" id="Coils"/>
    </source>
</evidence>
<feature type="domain" description="ABC transmembrane type-1" evidence="7">
    <location>
        <begin position="63"/>
        <end position="334"/>
    </location>
</feature>
<comment type="caution">
    <text evidence="8">The sequence shown here is derived from an EMBL/GenBank/DDBJ whole genome shotgun (WGS) entry which is preliminary data.</text>
</comment>
<feature type="coiled-coil region" evidence="5">
    <location>
        <begin position="347"/>
        <end position="376"/>
    </location>
</feature>
<keyword evidence="9" id="KW-1185">Reference proteome</keyword>
<organism evidence="8 9">
    <name type="scientific">Kordia aestuariivivens</name>
    <dbReference type="NCBI Taxonomy" id="2759037"/>
    <lineage>
        <taxon>Bacteria</taxon>
        <taxon>Pseudomonadati</taxon>
        <taxon>Bacteroidota</taxon>
        <taxon>Flavobacteriia</taxon>
        <taxon>Flavobacteriales</taxon>
        <taxon>Flavobacteriaceae</taxon>
        <taxon>Kordia</taxon>
    </lineage>
</organism>
<dbReference type="InterPro" id="IPR036640">
    <property type="entry name" value="ABC1_TM_sf"/>
</dbReference>
<dbReference type="PROSITE" id="PS50929">
    <property type="entry name" value="ABC_TM1F"/>
    <property type="match status" value="1"/>
</dbReference>
<feature type="transmembrane region" description="Helical" evidence="6">
    <location>
        <begin position="6"/>
        <end position="31"/>
    </location>
</feature>
<keyword evidence="5" id="KW-0175">Coiled coil</keyword>
<dbReference type="EMBL" id="JACGWS010000012">
    <property type="protein sequence ID" value="MBC8756540.1"/>
    <property type="molecule type" value="Genomic_DNA"/>
</dbReference>
<gene>
    <name evidence="8" type="ORF">H2O64_17845</name>
</gene>
<evidence type="ECO:0000256" key="2">
    <source>
        <dbReference type="ARBA" id="ARBA00022692"/>
    </source>
</evidence>
<evidence type="ECO:0000313" key="8">
    <source>
        <dbReference type="EMBL" id="MBC8756540.1"/>
    </source>
</evidence>
<evidence type="ECO:0000313" key="9">
    <source>
        <dbReference type="Proteomes" id="UP000619238"/>
    </source>
</evidence>
<dbReference type="PANTHER" id="PTHR43394">
    <property type="entry name" value="ATP-DEPENDENT PERMEASE MDL1, MITOCHONDRIAL"/>
    <property type="match status" value="1"/>
</dbReference>
<dbReference type="Gene3D" id="1.20.1560.10">
    <property type="entry name" value="ABC transporter type 1, transmembrane domain"/>
    <property type="match status" value="1"/>
</dbReference>
<dbReference type="InterPro" id="IPR039421">
    <property type="entry name" value="Type_1_exporter"/>
</dbReference>
<evidence type="ECO:0000259" key="7">
    <source>
        <dbReference type="PROSITE" id="PS50929"/>
    </source>
</evidence>
<evidence type="ECO:0000256" key="1">
    <source>
        <dbReference type="ARBA" id="ARBA00004651"/>
    </source>
</evidence>
<keyword evidence="4 6" id="KW-0472">Membrane</keyword>
<reference evidence="8 9" key="1">
    <citation type="submission" date="2020-07" db="EMBL/GenBank/DDBJ databases">
        <title>Description of Kordia aestuariivivens sp. nov., isolated from a tidal flat.</title>
        <authorList>
            <person name="Park S."/>
            <person name="Yoon J.-H."/>
        </authorList>
    </citation>
    <scope>NUCLEOTIDE SEQUENCE [LARGE SCALE GENOMIC DNA]</scope>
    <source>
        <strain evidence="8 9">YSTF-M3</strain>
    </source>
</reference>
<keyword evidence="3 6" id="KW-1133">Transmembrane helix</keyword>
<dbReference type="CDD" id="cd18570">
    <property type="entry name" value="ABC_6TM_PCAT1_LagD_like"/>
    <property type="match status" value="1"/>
</dbReference>
<feature type="transmembrane region" description="Helical" evidence="6">
    <location>
        <begin position="283"/>
        <end position="304"/>
    </location>
</feature>
<feature type="transmembrane region" description="Helical" evidence="6">
    <location>
        <begin position="97"/>
        <end position="114"/>
    </location>
</feature>
<dbReference type="InterPro" id="IPR011527">
    <property type="entry name" value="ABC1_TM_dom"/>
</dbReference>
<dbReference type="SUPFAM" id="SSF90123">
    <property type="entry name" value="ABC transporter transmembrane region"/>
    <property type="match status" value="1"/>
</dbReference>
<keyword evidence="2 6" id="KW-0812">Transmembrane</keyword>
<name>A0ABR7QD91_9FLAO</name>
<accession>A0ABR7QD91</accession>
<feature type="transmembrane region" description="Helical" evidence="6">
    <location>
        <begin position="170"/>
        <end position="193"/>
    </location>
</feature>
<proteinExistence type="predicted"/>
<feature type="transmembrane region" description="Helical" evidence="6">
    <location>
        <begin position="60"/>
        <end position="85"/>
    </location>
</feature>
<protein>
    <recommendedName>
        <fullName evidence="7">ABC transmembrane type-1 domain-containing protein</fullName>
    </recommendedName>
</protein>
<dbReference type="RefSeq" id="WP_187563579.1">
    <property type="nucleotide sequence ID" value="NZ_JACGWS010000012.1"/>
</dbReference>
<feature type="transmembrane region" description="Helical" evidence="6">
    <location>
        <begin position="316"/>
        <end position="340"/>
    </location>
</feature>
<evidence type="ECO:0000256" key="6">
    <source>
        <dbReference type="SAM" id="Phobius"/>
    </source>
</evidence>
<dbReference type="Pfam" id="PF00664">
    <property type="entry name" value="ABC_membrane"/>
    <property type="match status" value="1"/>
</dbReference>
<evidence type="ECO:0000256" key="4">
    <source>
        <dbReference type="ARBA" id="ARBA00023136"/>
    </source>
</evidence>
<dbReference type="Proteomes" id="UP000619238">
    <property type="component" value="Unassembled WGS sequence"/>
</dbReference>
<comment type="subcellular location">
    <subcellularLocation>
        <location evidence="1">Cell membrane</location>
        <topology evidence="1">Multi-pass membrane protein</topology>
    </subcellularLocation>
</comment>
<dbReference type="PANTHER" id="PTHR43394:SF1">
    <property type="entry name" value="ATP-BINDING CASSETTE SUB-FAMILY B MEMBER 10, MITOCHONDRIAL"/>
    <property type="match status" value="1"/>
</dbReference>